<dbReference type="InterPro" id="IPR027417">
    <property type="entry name" value="P-loop_NTPase"/>
</dbReference>
<sequence>MSLLEMWTNLGTAIGSLMFAYAMFQQYFPDQLHGYARTYLQKLIAFTSPYIHITFHEYTGERLKRSEVYTAIQSYLSANSSMRAKRLKADVVKDNQSVVLTMDDHEEITDDFNGIKIWWSSRKNTPKTQSFSFYPDKDERRYFKLTVHGRHRETIMTSYIDHVIKEGKAISVKNRQRKLYTNNPSDNWHGWKATKWSHVVFEHPASFDTLAMATKMKEQIKNDLIKFTKGKDYYAKIGKAWKRGYLLFGPPGTGKSTMVVAMANFLNYDVYDLELTTVKDNSELRKLLIETTSKSIIVIEDIDCSLDLTGQRKPKKEKDEDDEKGENNDPISKKKKELEEEKGKSSKSKIFTSCDLLDSYFALLTTDLDKSQLDDVDGGGSGSYGCPGRLLESKR</sequence>
<gene>
    <name evidence="7" type="ORF">JCGZ_04128</name>
</gene>
<dbReference type="Pfam" id="PF14363">
    <property type="entry name" value="AAA_assoc"/>
    <property type="match status" value="1"/>
</dbReference>
<dbReference type="SUPFAM" id="SSF52540">
    <property type="entry name" value="P-loop containing nucleoside triphosphate hydrolases"/>
    <property type="match status" value="1"/>
</dbReference>
<keyword evidence="2" id="KW-0378">Hydrolase</keyword>
<dbReference type="Pfam" id="PF00004">
    <property type="entry name" value="AAA"/>
    <property type="match status" value="1"/>
</dbReference>
<evidence type="ECO:0000256" key="2">
    <source>
        <dbReference type="ARBA" id="ARBA00022801"/>
    </source>
</evidence>
<feature type="domain" description="ATPase AAA-type core" evidence="5">
    <location>
        <begin position="245"/>
        <end position="326"/>
    </location>
</feature>
<protein>
    <recommendedName>
        <fullName evidence="9">AAA+ ATPase domain-containing protein</fullName>
    </recommendedName>
</protein>
<evidence type="ECO:0008006" key="9">
    <source>
        <dbReference type="Google" id="ProtNLM"/>
    </source>
</evidence>
<feature type="domain" description="AAA-type ATPase N-terminal" evidence="6">
    <location>
        <begin position="28"/>
        <end position="121"/>
    </location>
</feature>
<evidence type="ECO:0000256" key="1">
    <source>
        <dbReference type="ARBA" id="ARBA00001946"/>
    </source>
</evidence>
<organism evidence="7 8">
    <name type="scientific">Jatropha curcas</name>
    <name type="common">Barbados nut</name>
    <dbReference type="NCBI Taxonomy" id="180498"/>
    <lineage>
        <taxon>Eukaryota</taxon>
        <taxon>Viridiplantae</taxon>
        <taxon>Streptophyta</taxon>
        <taxon>Embryophyta</taxon>
        <taxon>Tracheophyta</taxon>
        <taxon>Spermatophyta</taxon>
        <taxon>Magnoliopsida</taxon>
        <taxon>eudicotyledons</taxon>
        <taxon>Gunneridae</taxon>
        <taxon>Pentapetalae</taxon>
        <taxon>rosids</taxon>
        <taxon>fabids</taxon>
        <taxon>Malpighiales</taxon>
        <taxon>Euphorbiaceae</taxon>
        <taxon>Crotonoideae</taxon>
        <taxon>Jatropheae</taxon>
        <taxon>Jatropha</taxon>
    </lineage>
</organism>
<dbReference type="GO" id="GO:0016887">
    <property type="term" value="F:ATP hydrolysis activity"/>
    <property type="evidence" value="ECO:0007669"/>
    <property type="project" value="InterPro"/>
</dbReference>
<dbReference type="GO" id="GO:0005524">
    <property type="term" value="F:ATP binding"/>
    <property type="evidence" value="ECO:0007669"/>
    <property type="project" value="InterPro"/>
</dbReference>
<dbReference type="Proteomes" id="UP000027138">
    <property type="component" value="Unassembled WGS sequence"/>
</dbReference>
<dbReference type="InterPro" id="IPR050747">
    <property type="entry name" value="Mitochondrial_chaperone_BCS1"/>
</dbReference>
<dbReference type="Gene3D" id="3.40.50.300">
    <property type="entry name" value="P-loop containing nucleotide triphosphate hydrolases"/>
    <property type="match status" value="1"/>
</dbReference>
<dbReference type="InterPro" id="IPR025753">
    <property type="entry name" value="AAA_N_dom"/>
</dbReference>
<proteinExistence type="predicted"/>
<evidence type="ECO:0000259" key="5">
    <source>
        <dbReference type="Pfam" id="PF00004"/>
    </source>
</evidence>
<comment type="cofactor">
    <cofactor evidence="1">
        <name>Mg(2+)</name>
        <dbReference type="ChEBI" id="CHEBI:18420"/>
    </cofactor>
</comment>
<keyword evidence="8" id="KW-1185">Reference proteome</keyword>
<evidence type="ECO:0000313" key="8">
    <source>
        <dbReference type="Proteomes" id="UP000027138"/>
    </source>
</evidence>
<evidence type="ECO:0000256" key="3">
    <source>
        <dbReference type="ARBA" id="ARBA00022842"/>
    </source>
</evidence>
<dbReference type="PANTHER" id="PTHR23070">
    <property type="entry name" value="BCS1 AAA-TYPE ATPASE"/>
    <property type="match status" value="1"/>
</dbReference>
<dbReference type="AlphaFoldDB" id="A0A067JA27"/>
<evidence type="ECO:0000259" key="6">
    <source>
        <dbReference type="Pfam" id="PF14363"/>
    </source>
</evidence>
<evidence type="ECO:0000256" key="4">
    <source>
        <dbReference type="SAM" id="MobiDB-lite"/>
    </source>
</evidence>
<dbReference type="InterPro" id="IPR003959">
    <property type="entry name" value="ATPase_AAA_core"/>
</dbReference>
<feature type="region of interest" description="Disordered" evidence="4">
    <location>
        <begin position="371"/>
        <end position="395"/>
    </location>
</feature>
<dbReference type="OrthoDB" id="10251412at2759"/>
<keyword evidence="3" id="KW-0460">Magnesium</keyword>
<evidence type="ECO:0000313" key="7">
    <source>
        <dbReference type="EMBL" id="KDP20621.1"/>
    </source>
</evidence>
<accession>A0A067JA27</accession>
<dbReference type="EMBL" id="KK915715">
    <property type="protein sequence ID" value="KDP20621.1"/>
    <property type="molecule type" value="Genomic_DNA"/>
</dbReference>
<reference evidence="7 8" key="1">
    <citation type="journal article" date="2014" name="PLoS ONE">
        <title>Global Analysis of Gene Expression Profiles in Physic Nut (Jatropha curcas L.) Seedlings Exposed to Salt Stress.</title>
        <authorList>
            <person name="Zhang L."/>
            <person name="Zhang C."/>
            <person name="Wu P."/>
            <person name="Chen Y."/>
            <person name="Li M."/>
            <person name="Jiang H."/>
            <person name="Wu G."/>
        </authorList>
    </citation>
    <scope>NUCLEOTIDE SEQUENCE [LARGE SCALE GENOMIC DNA]</scope>
    <source>
        <strain evidence="8">cv. GZQX0401</strain>
        <tissue evidence="7">Young leaves</tissue>
    </source>
</reference>
<feature type="region of interest" description="Disordered" evidence="4">
    <location>
        <begin position="311"/>
        <end position="348"/>
    </location>
</feature>
<name>A0A067JA27_JATCU</name>
<dbReference type="STRING" id="180498.A0A067JA27"/>